<evidence type="ECO:0000256" key="1">
    <source>
        <dbReference type="SAM" id="Phobius"/>
    </source>
</evidence>
<evidence type="ECO:0000313" key="3">
    <source>
        <dbReference type="Proteomes" id="UP000053558"/>
    </source>
</evidence>
<keyword evidence="1" id="KW-0472">Membrane</keyword>
<dbReference type="KEGG" id="cput:CONPUDRAFT_152606"/>
<feature type="transmembrane region" description="Helical" evidence="1">
    <location>
        <begin position="181"/>
        <end position="207"/>
    </location>
</feature>
<keyword evidence="1" id="KW-1133">Transmembrane helix</keyword>
<dbReference type="RefSeq" id="XP_007767584.1">
    <property type="nucleotide sequence ID" value="XM_007769394.1"/>
</dbReference>
<dbReference type="AlphaFoldDB" id="A0A5M3MR92"/>
<protein>
    <submittedName>
        <fullName evidence="2">Uncharacterized protein</fullName>
    </submittedName>
</protein>
<name>A0A5M3MR92_CONPW</name>
<keyword evidence="3" id="KW-1185">Reference proteome</keyword>
<gene>
    <name evidence="2" type="ORF">CONPUDRAFT_152606</name>
</gene>
<feature type="transmembrane region" description="Helical" evidence="1">
    <location>
        <begin position="346"/>
        <end position="365"/>
    </location>
</feature>
<dbReference type="GeneID" id="19203024"/>
<proteinExistence type="predicted"/>
<feature type="transmembrane region" description="Helical" evidence="1">
    <location>
        <begin position="398"/>
        <end position="417"/>
    </location>
</feature>
<feature type="transmembrane region" description="Helical" evidence="1">
    <location>
        <begin position="154"/>
        <end position="175"/>
    </location>
</feature>
<reference evidence="3" key="1">
    <citation type="journal article" date="2012" name="Science">
        <title>The Paleozoic origin of enzymatic lignin decomposition reconstructed from 31 fungal genomes.</title>
        <authorList>
            <person name="Floudas D."/>
            <person name="Binder M."/>
            <person name="Riley R."/>
            <person name="Barry K."/>
            <person name="Blanchette R.A."/>
            <person name="Henrissat B."/>
            <person name="Martinez A.T."/>
            <person name="Otillar R."/>
            <person name="Spatafora J.W."/>
            <person name="Yadav J.S."/>
            <person name="Aerts A."/>
            <person name="Benoit I."/>
            <person name="Boyd A."/>
            <person name="Carlson A."/>
            <person name="Copeland A."/>
            <person name="Coutinho P.M."/>
            <person name="de Vries R.P."/>
            <person name="Ferreira P."/>
            <person name="Findley K."/>
            <person name="Foster B."/>
            <person name="Gaskell J."/>
            <person name="Glotzer D."/>
            <person name="Gorecki P."/>
            <person name="Heitman J."/>
            <person name="Hesse C."/>
            <person name="Hori C."/>
            <person name="Igarashi K."/>
            <person name="Jurgens J.A."/>
            <person name="Kallen N."/>
            <person name="Kersten P."/>
            <person name="Kohler A."/>
            <person name="Kuees U."/>
            <person name="Kumar T.K.A."/>
            <person name="Kuo A."/>
            <person name="LaButti K."/>
            <person name="Larrondo L.F."/>
            <person name="Lindquist E."/>
            <person name="Ling A."/>
            <person name="Lombard V."/>
            <person name="Lucas S."/>
            <person name="Lundell T."/>
            <person name="Martin R."/>
            <person name="McLaughlin D.J."/>
            <person name="Morgenstern I."/>
            <person name="Morin E."/>
            <person name="Murat C."/>
            <person name="Nagy L.G."/>
            <person name="Nolan M."/>
            <person name="Ohm R.A."/>
            <person name="Patyshakuliyeva A."/>
            <person name="Rokas A."/>
            <person name="Ruiz-Duenas F.J."/>
            <person name="Sabat G."/>
            <person name="Salamov A."/>
            <person name="Samejima M."/>
            <person name="Schmutz J."/>
            <person name="Slot J.C."/>
            <person name="St John F."/>
            <person name="Stenlid J."/>
            <person name="Sun H."/>
            <person name="Sun S."/>
            <person name="Syed K."/>
            <person name="Tsang A."/>
            <person name="Wiebenga A."/>
            <person name="Young D."/>
            <person name="Pisabarro A."/>
            <person name="Eastwood D.C."/>
            <person name="Martin F."/>
            <person name="Cullen D."/>
            <person name="Grigoriev I.V."/>
            <person name="Hibbett D.S."/>
        </authorList>
    </citation>
    <scope>NUCLEOTIDE SEQUENCE [LARGE SCALE GENOMIC DNA]</scope>
    <source>
        <strain evidence="3">RWD-64-598 SS2</strain>
    </source>
</reference>
<keyword evidence="1" id="KW-0812">Transmembrane</keyword>
<feature type="transmembrane region" description="Helical" evidence="1">
    <location>
        <begin position="46"/>
        <end position="69"/>
    </location>
</feature>
<evidence type="ECO:0000313" key="2">
    <source>
        <dbReference type="EMBL" id="EIW81688.1"/>
    </source>
</evidence>
<dbReference type="EMBL" id="JH711577">
    <property type="protein sequence ID" value="EIW81688.1"/>
    <property type="molecule type" value="Genomic_DNA"/>
</dbReference>
<comment type="caution">
    <text evidence="2">The sequence shown here is derived from an EMBL/GenBank/DDBJ whole genome shotgun (WGS) entry which is preliminary data.</text>
</comment>
<dbReference type="OrthoDB" id="2688021at2759"/>
<sequence>MAHDGASDLNQYPLLPPQERQSLIRPFPEHPPLSRSDLLSRRLSRAALVFTFIIGIACILSGISLIAVYTRKSSTLTQGDPFEGFLYLNLSPRWSEATNLFLSIVVTVCTEAVGYVHGIALRSSLIEERRLYFNTNARLFTATRRRRWAGPNGVPCNILMMVLLIMSFASATTTFQPSSPFLVVSVAPMITLGVCLVLQVSIAMFALRTTRILTWNTTALGTLLVLSHCSRVRHFSGHSMCSVTHIGHNPHPQYPSSRQPTVWQARKDVRAVIFLIPFEDVPVTRIYPLPSSPSAAWLALFGLLFAVQGFLAVTLHQAGVVASSMWDEQVWRSAGGRKGTAMEPNILAPIVAPINLILMLSKPALHFMMSRANSITIVSSDSTSSSRRIAIYFNGDQYTILATIILLLTLLLNYLMLRPPRGPQPAAYGHFQTLANLIDVWPADGQDSMYWGHKGDHQGVDGRGMEGDVGGKYCRAGTGGAISEDAERSNRKIEKVATQRDAARRSEDAVNNLAGIGSIHIVATSIDR</sequence>
<dbReference type="Proteomes" id="UP000053558">
    <property type="component" value="Unassembled WGS sequence"/>
</dbReference>
<accession>A0A5M3MR92</accession>
<organism evidence="2 3">
    <name type="scientific">Coniophora puteana (strain RWD-64-598)</name>
    <name type="common">Brown rot fungus</name>
    <dbReference type="NCBI Taxonomy" id="741705"/>
    <lineage>
        <taxon>Eukaryota</taxon>
        <taxon>Fungi</taxon>
        <taxon>Dikarya</taxon>
        <taxon>Basidiomycota</taxon>
        <taxon>Agaricomycotina</taxon>
        <taxon>Agaricomycetes</taxon>
        <taxon>Agaricomycetidae</taxon>
        <taxon>Boletales</taxon>
        <taxon>Coniophorineae</taxon>
        <taxon>Coniophoraceae</taxon>
        <taxon>Coniophora</taxon>
    </lineage>
</organism>
<feature type="transmembrane region" description="Helical" evidence="1">
    <location>
        <begin position="295"/>
        <end position="326"/>
    </location>
</feature>